<dbReference type="Proteomes" id="UP000248584">
    <property type="component" value="Unassembled WGS sequence"/>
</dbReference>
<reference evidence="1 2" key="1">
    <citation type="submission" date="2018-06" db="EMBL/GenBank/DDBJ databases">
        <title>Genomic Encyclopedia of Archaeal and Bacterial Type Strains, Phase II (KMG-II): from individual species to whole genera.</title>
        <authorList>
            <person name="Goeker M."/>
        </authorList>
    </citation>
    <scope>NUCLEOTIDE SEQUENCE [LARGE SCALE GENOMIC DNA]</scope>
    <source>
        <strain evidence="1 2">DSM 17205</strain>
    </source>
</reference>
<accession>A0ABX5Q3D9</accession>
<sequence length="50" mass="5959">MIKAPDRRAERHKTQDAGLKRCIFKFGCFTNTIELTFYSKNLIKKQLEIR</sequence>
<organism evidence="1 2">
    <name type="scientific">Nonlabens dokdonensis</name>
    <dbReference type="NCBI Taxonomy" id="328515"/>
    <lineage>
        <taxon>Bacteria</taxon>
        <taxon>Pseudomonadati</taxon>
        <taxon>Bacteroidota</taxon>
        <taxon>Flavobacteriia</taxon>
        <taxon>Flavobacteriales</taxon>
        <taxon>Flavobacteriaceae</taxon>
        <taxon>Nonlabens</taxon>
    </lineage>
</organism>
<evidence type="ECO:0000313" key="1">
    <source>
        <dbReference type="EMBL" id="PZX44412.1"/>
    </source>
</evidence>
<gene>
    <name evidence="1" type="ORF">LX97_01423</name>
</gene>
<comment type="caution">
    <text evidence="1">The sequence shown here is derived from an EMBL/GenBank/DDBJ whole genome shotgun (WGS) entry which is preliminary data.</text>
</comment>
<keyword evidence="2" id="KW-1185">Reference proteome</keyword>
<protein>
    <submittedName>
        <fullName evidence="1">Uncharacterized protein</fullName>
    </submittedName>
</protein>
<evidence type="ECO:0000313" key="2">
    <source>
        <dbReference type="Proteomes" id="UP000248584"/>
    </source>
</evidence>
<dbReference type="EMBL" id="QKZR01000001">
    <property type="protein sequence ID" value="PZX44412.1"/>
    <property type="molecule type" value="Genomic_DNA"/>
</dbReference>
<name>A0ABX5Q3D9_9FLAO</name>
<proteinExistence type="predicted"/>